<feature type="transmembrane region" description="Helical" evidence="1">
    <location>
        <begin position="84"/>
        <end position="106"/>
    </location>
</feature>
<dbReference type="RefSeq" id="WP_069399152.1">
    <property type="nucleotide sequence ID" value="NZ_JACKTB010000047.1"/>
</dbReference>
<evidence type="ECO:0000256" key="1">
    <source>
        <dbReference type="SAM" id="Phobius"/>
    </source>
</evidence>
<keyword evidence="1" id="KW-0812">Transmembrane</keyword>
<dbReference type="EMBL" id="MIHC01000005">
    <property type="protein sequence ID" value="ODR09382.1"/>
    <property type="molecule type" value="Genomic_DNA"/>
</dbReference>
<keyword evidence="3" id="KW-0012">Acyltransferase</keyword>
<keyword evidence="1" id="KW-0472">Membrane</keyword>
<dbReference type="InterPro" id="IPR002656">
    <property type="entry name" value="Acyl_transf_3_dom"/>
</dbReference>
<feature type="transmembrane region" description="Helical" evidence="1">
    <location>
        <begin position="235"/>
        <end position="252"/>
    </location>
</feature>
<sequence>MTLGRAFDPQSNALNAWRLLLAAEVILWHSFPVTGHTVTAKPVLQLLFSTGVDGFFALSGFLITSSWLRDPRLRDYLCARALRILPGLWACLVVTAFVIAPLGVAIQGGHAGRLLFSSAPIEYVVKNSTLLSALALDIAGTPAGVPEHGMWNGSVWTLVWEVLCYLVVAGLGLIGLANRRWLPVGVLALGILAAILLPPLSYPGPWTNTQLAVRFAIMFSAGAVMYLWRDIIPARWSLVAVSVLIVAAASLLPDYRVVGALPLAYAIIVSGSLLRHERLRLRTDLSYGAYIYAFPVQQLLVICGLSALHPVLFFIVATAATLPLAALSWVLIEKPARSLKFRLRRKVDREPVDAELAYASRT</sequence>
<comment type="caution">
    <text evidence="3">The sequence shown here is derived from an EMBL/GenBank/DDBJ whole genome shotgun (WGS) entry which is preliminary data.</text>
</comment>
<dbReference type="OrthoDB" id="9796461at2"/>
<accession>A0A1E3T4U1</accession>
<dbReference type="Proteomes" id="UP000094224">
    <property type="component" value="Unassembled WGS sequence"/>
</dbReference>
<feature type="transmembrane region" description="Helical" evidence="1">
    <location>
        <begin position="12"/>
        <end position="31"/>
    </location>
</feature>
<evidence type="ECO:0000259" key="2">
    <source>
        <dbReference type="Pfam" id="PF01757"/>
    </source>
</evidence>
<evidence type="ECO:0000313" key="4">
    <source>
        <dbReference type="Proteomes" id="UP000094224"/>
    </source>
</evidence>
<feature type="transmembrane region" description="Helical" evidence="1">
    <location>
        <begin position="181"/>
        <end position="199"/>
    </location>
</feature>
<protein>
    <submittedName>
        <fullName evidence="3">Acyltransferase</fullName>
    </submittedName>
</protein>
<proteinExistence type="predicted"/>
<feature type="transmembrane region" description="Helical" evidence="1">
    <location>
        <begin position="287"/>
        <end position="307"/>
    </location>
</feature>
<feature type="transmembrane region" description="Helical" evidence="1">
    <location>
        <begin position="258"/>
        <end position="275"/>
    </location>
</feature>
<feature type="transmembrane region" description="Helical" evidence="1">
    <location>
        <begin position="313"/>
        <end position="332"/>
    </location>
</feature>
<dbReference type="PANTHER" id="PTHR23028">
    <property type="entry name" value="ACETYLTRANSFERASE"/>
    <property type="match status" value="1"/>
</dbReference>
<dbReference type="InterPro" id="IPR050879">
    <property type="entry name" value="Acyltransferase_3"/>
</dbReference>
<keyword evidence="4" id="KW-1185">Reference proteome</keyword>
<dbReference type="Pfam" id="PF01757">
    <property type="entry name" value="Acyl_transf_3"/>
    <property type="match status" value="1"/>
</dbReference>
<dbReference type="GO" id="GO:0016747">
    <property type="term" value="F:acyltransferase activity, transferring groups other than amino-acyl groups"/>
    <property type="evidence" value="ECO:0007669"/>
    <property type="project" value="InterPro"/>
</dbReference>
<keyword evidence="3" id="KW-0808">Transferase</keyword>
<feature type="transmembrane region" description="Helical" evidence="1">
    <location>
        <begin position="211"/>
        <end position="228"/>
    </location>
</feature>
<dbReference type="STRING" id="243061.AWC25_20590"/>
<dbReference type="GO" id="GO:0016020">
    <property type="term" value="C:membrane"/>
    <property type="evidence" value="ECO:0007669"/>
    <property type="project" value="TreeGrafter"/>
</dbReference>
<organism evidence="3 4">
    <name type="scientific">Mycobacterium sherrisii</name>
    <dbReference type="NCBI Taxonomy" id="243061"/>
    <lineage>
        <taxon>Bacteria</taxon>
        <taxon>Bacillati</taxon>
        <taxon>Actinomycetota</taxon>
        <taxon>Actinomycetes</taxon>
        <taxon>Mycobacteriales</taxon>
        <taxon>Mycobacteriaceae</taxon>
        <taxon>Mycobacterium</taxon>
        <taxon>Mycobacterium simiae complex</taxon>
    </lineage>
</organism>
<feature type="transmembrane region" description="Helical" evidence="1">
    <location>
        <begin position="43"/>
        <end position="63"/>
    </location>
</feature>
<evidence type="ECO:0000313" key="3">
    <source>
        <dbReference type="EMBL" id="ODR09382.1"/>
    </source>
</evidence>
<dbReference type="PANTHER" id="PTHR23028:SF53">
    <property type="entry name" value="ACYL_TRANSF_3 DOMAIN-CONTAINING PROTEIN"/>
    <property type="match status" value="1"/>
</dbReference>
<dbReference type="GO" id="GO:0000271">
    <property type="term" value="P:polysaccharide biosynthetic process"/>
    <property type="evidence" value="ECO:0007669"/>
    <property type="project" value="TreeGrafter"/>
</dbReference>
<dbReference type="AlphaFoldDB" id="A0A1E3T4U1"/>
<feature type="transmembrane region" description="Helical" evidence="1">
    <location>
        <begin position="155"/>
        <end position="174"/>
    </location>
</feature>
<reference evidence="4" key="1">
    <citation type="submission" date="2016-09" db="EMBL/GenBank/DDBJ databases">
        <authorList>
            <person name="Greninger A.L."/>
            <person name="Jerome K.R."/>
            <person name="Mcnair B."/>
            <person name="Wallis C."/>
            <person name="Fang F."/>
        </authorList>
    </citation>
    <scope>NUCLEOTIDE SEQUENCE [LARGE SCALE GENOMIC DNA]</scope>
    <source>
        <strain evidence="4">BC1_M4</strain>
    </source>
</reference>
<name>A0A1E3T4U1_9MYCO</name>
<gene>
    <name evidence="3" type="ORF">BHQ21_04725</name>
</gene>
<feature type="domain" description="Acyltransferase 3" evidence="2">
    <location>
        <begin position="13"/>
        <end position="328"/>
    </location>
</feature>
<keyword evidence="1" id="KW-1133">Transmembrane helix</keyword>